<dbReference type="EMBL" id="AGDZ01000028">
    <property type="protein sequence ID" value="EMB22057.1"/>
    <property type="molecule type" value="Genomic_DNA"/>
</dbReference>
<protein>
    <recommendedName>
        <fullName evidence="4">S-methyl-5-thioribose-1-phosphate isomerase</fullName>
    </recommendedName>
</protein>
<sequence length="363" mass="40125">MSDIKKQPREDYNLGFILQYENVAWFDEECGEVRILDRRIYPEKKEFCICKIYEEVAKAIADMVTQSGGPFSAAAMGMALAAYQGKNLSKTAYLEFMKEAAYALSHARPTTSKAMELLTAESLSLFERLIQSGASSNEIITSLKQNAVEQNNVRYKKNAAAGSFFADLVPDGSSILTQCFGETTVGGYLRRFKETDKNIKVFCAETRPYFQGARLTASLAYDMGFDTTVITDNMIALLMSEKKINFCVSASDVISLDGSIINKIGTLQIAIAASYFGIPYYAIGFPDKNYVSAKEVKIEYRNPEEALYAMGKRTAILPDDCNLENKRGSISGLYPAFDITPYELCAGIITDKGFFNPGAKAIV</sequence>
<dbReference type="AlphaFoldDB" id="M2BAP6"/>
<evidence type="ECO:0000313" key="3">
    <source>
        <dbReference type="Proteomes" id="UP000016183"/>
    </source>
</evidence>
<dbReference type="PANTHER" id="PTHR43475">
    <property type="entry name" value="METHYLTHIORIBOSE-1-PHOSPHATE ISOMERASE"/>
    <property type="match status" value="1"/>
</dbReference>
<dbReference type="InterPro" id="IPR042529">
    <property type="entry name" value="IF_2B-like_C"/>
</dbReference>
<accession>M2BAP6</accession>
<proteinExistence type="inferred from homology"/>
<dbReference type="InterPro" id="IPR037171">
    <property type="entry name" value="NagB/RpiA_transferase-like"/>
</dbReference>
<evidence type="ECO:0008006" key="4">
    <source>
        <dbReference type="Google" id="ProtNLM"/>
    </source>
</evidence>
<dbReference type="GO" id="GO:0046523">
    <property type="term" value="F:S-methyl-5-thioribose-1-phosphate isomerase activity"/>
    <property type="evidence" value="ECO:0007669"/>
    <property type="project" value="TreeGrafter"/>
</dbReference>
<dbReference type="InterPro" id="IPR027363">
    <property type="entry name" value="M1Pi_N"/>
</dbReference>
<comment type="similarity">
    <text evidence="1">Belongs to the eIF-2B alpha/beta/delta subunits family.</text>
</comment>
<evidence type="ECO:0000256" key="1">
    <source>
        <dbReference type="RuleBase" id="RU003814"/>
    </source>
</evidence>
<reference evidence="2 3" key="1">
    <citation type="submission" date="2012-01" db="EMBL/GenBank/DDBJ databases">
        <title>The Genome Sequence of Treponema denticola SP33.</title>
        <authorList>
            <consortium name="The Broad Institute Genome Sequencing Platform"/>
            <person name="Earl A."/>
            <person name="Ward D."/>
            <person name="Feldgarden M."/>
            <person name="Gevers D."/>
            <person name="Blanton J.M."/>
            <person name="Fenno C.J."/>
            <person name="Baranova O.V."/>
            <person name="Mathney J."/>
            <person name="Dewhirst F.E."/>
            <person name="Izard J."/>
            <person name="Young S.K."/>
            <person name="Zeng Q."/>
            <person name="Gargeya S."/>
            <person name="Fitzgerald M."/>
            <person name="Haas B."/>
            <person name="Abouelleil A."/>
            <person name="Alvarado L."/>
            <person name="Arachchi H.M."/>
            <person name="Berlin A."/>
            <person name="Chapman S.B."/>
            <person name="Gearin G."/>
            <person name="Goldberg J."/>
            <person name="Griggs A."/>
            <person name="Gujja S."/>
            <person name="Hansen M."/>
            <person name="Heiman D."/>
            <person name="Howarth C."/>
            <person name="Larimer J."/>
            <person name="Lui A."/>
            <person name="MacDonald P.J.P."/>
            <person name="McCowen C."/>
            <person name="Montmayeur A."/>
            <person name="Murphy C."/>
            <person name="Neiman D."/>
            <person name="Pearson M."/>
            <person name="Priest M."/>
            <person name="Roberts A."/>
            <person name="Saif S."/>
            <person name="Shea T."/>
            <person name="Sisk P."/>
            <person name="Stolte C."/>
            <person name="Sykes S."/>
            <person name="Wortman J."/>
            <person name="Nusbaum C."/>
            <person name="Birren B."/>
        </authorList>
    </citation>
    <scope>NUCLEOTIDE SEQUENCE [LARGE SCALE GENOMIC DNA]</scope>
    <source>
        <strain evidence="2 3">SP33</strain>
    </source>
</reference>
<dbReference type="Proteomes" id="UP000016183">
    <property type="component" value="Unassembled WGS sequence"/>
</dbReference>
<dbReference type="HOGENOM" id="CLU_016218_2_0_12"/>
<dbReference type="PATRIC" id="fig|999437.3.peg.2470"/>
<organism evidence="2 3">
    <name type="scientific">Treponema denticola SP33</name>
    <dbReference type="NCBI Taxonomy" id="999437"/>
    <lineage>
        <taxon>Bacteria</taxon>
        <taxon>Pseudomonadati</taxon>
        <taxon>Spirochaetota</taxon>
        <taxon>Spirochaetia</taxon>
        <taxon>Spirochaetales</taxon>
        <taxon>Treponemataceae</taxon>
        <taxon>Treponema</taxon>
    </lineage>
</organism>
<dbReference type="RefSeq" id="WP_010697431.1">
    <property type="nucleotide sequence ID" value="NZ_KB442454.1"/>
</dbReference>
<dbReference type="GO" id="GO:0019509">
    <property type="term" value="P:L-methionine salvage from methylthioadenosine"/>
    <property type="evidence" value="ECO:0007669"/>
    <property type="project" value="TreeGrafter"/>
</dbReference>
<dbReference type="Gene3D" id="1.20.120.420">
    <property type="entry name" value="translation initiation factor eif-2b, domain 1"/>
    <property type="match status" value="1"/>
</dbReference>
<gene>
    <name evidence="2" type="ORF">HMPREF9733_02394</name>
</gene>
<dbReference type="PANTHER" id="PTHR43475:SF1">
    <property type="entry name" value="METHYLTHIORIBOSE-1-PHOSPHATE ISOMERASE"/>
    <property type="match status" value="1"/>
</dbReference>
<dbReference type="NCBIfam" id="NF004326">
    <property type="entry name" value="PRK05720.1"/>
    <property type="match status" value="1"/>
</dbReference>
<evidence type="ECO:0000313" key="2">
    <source>
        <dbReference type="EMBL" id="EMB22057.1"/>
    </source>
</evidence>
<dbReference type="Gene3D" id="3.40.50.10470">
    <property type="entry name" value="Translation initiation factor eif-2b, domain 2"/>
    <property type="match status" value="1"/>
</dbReference>
<dbReference type="Pfam" id="PF01008">
    <property type="entry name" value="IF-2B"/>
    <property type="match status" value="1"/>
</dbReference>
<comment type="caution">
    <text evidence="2">The sequence shown here is derived from an EMBL/GenBank/DDBJ whole genome shotgun (WGS) entry which is preliminary data.</text>
</comment>
<dbReference type="SUPFAM" id="SSF100950">
    <property type="entry name" value="NagB/RpiA/CoA transferase-like"/>
    <property type="match status" value="1"/>
</dbReference>
<dbReference type="OrthoDB" id="9803436at2"/>
<dbReference type="InterPro" id="IPR000649">
    <property type="entry name" value="IF-2B-related"/>
</dbReference>
<name>M2BAP6_TREDN</name>